<evidence type="ECO:0000256" key="3">
    <source>
        <dbReference type="ARBA" id="ARBA00022729"/>
    </source>
</evidence>
<feature type="signal peptide" evidence="7">
    <location>
        <begin position="1"/>
        <end position="35"/>
    </location>
</feature>
<keyword evidence="1" id="KW-0134">Cell wall</keyword>
<name>A0A2K1SVX9_GARVA</name>
<feature type="compositionally biased region" description="Basic and acidic residues" evidence="5">
    <location>
        <begin position="281"/>
        <end position="297"/>
    </location>
</feature>
<evidence type="ECO:0000256" key="7">
    <source>
        <dbReference type="SAM" id="SignalP"/>
    </source>
</evidence>
<evidence type="ECO:0000259" key="8">
    <source>
        <dbReference type="Pfam" id="PF00746"/>
    </source>
</evidence>
<dbReference type="InterPro" id="IPR013783">
    <property type="entry name" value="Ig-like_fold"/>
</dbReference>
<evidence type="ECO:0000256" key="1">
    <source>
        <dbReference type="ARBA" id="ARBA00022512"/>
    </source>
</evidence>
<evidence type="ECO:0000256" key="4">
    <source>
        <dbReference type="ARBA" id="ARBA00023088"/>
    </source>
</evidence>
<keyword evidence="2" id="KW-0964">Secreted</keyword>
<evidence type="ECO:0000313" key="10">
    <source>
        <dbReference type="EMBL" id="PNS43666.1"/>
    </source>
</evidence>
<sequence length="568" mass="61487">MNKFTKQCVAAFASLAMAGTLCVAGAVVVGNSAWAAEKAPWSLGDQANTKKGSITIKKFKDEVDDSGSQKKATPIDGAEFKITKVSKINNSTFDLKKYDDWVTVASVVDKLNKHDETGAKIELGEGASNVKTKTTGQNGESSGQVKFDGLELGLYKVEETKAADDYSNDVAPFYVTVPQITREKSNTNNTYTYDVTVEPKNAYTKDSVTKTADTTKMVGAGDEITYTISAKLNKTKSTNDNKELTKNDLQDFAIYDDVLTAAYQTVDTSIITEVKIKDENNPMTKDQDYTLSEESKDASNGVDANRKRIKVTFTTTDNKGLNTIAKKANELNTKPVEILVTVKLKLAKDLSNFVGNNKVLENKSGFIPGHGDGIKPKPTPGGSATTEFRKFHIKKVDATDKSKTLNKAEFKAFADENEAKKCAADPNTADNCKNALGGFTDTAQTNAGEATVTTTGTNAGNSGVTKDYVAKITDNTTKIYLVEVKAPDDYTRSEKVHEVVLTSGSANDAAQEIEIVNIPDNKGDFWFKLPKTGAYGVIIFALAGMCLVAVGMFIFLRNRKNDEEQQAA</sequence>
<protein>
    <recommendedName>
        <fullName evidence="12">Peptidase</fullName>
    </recommendedName>
</protein>
<dbReference type="Pfam" id="PF00746">
    <property type="entry name" value="Gram_pos_anchor"/>
    <property type="match status" value="1"/>
</dbReference>
<dbReference type="InterPro" id="IPR041033">
    <property type="entry name" value="SpaA_PFL_dom_1"/>
</dbReference>
<evidence type="ECO:0000259" key="9">
    <source>
        <dbReference type="Pfam" id="PF17802"/>
    </source>
</evidence>
<reference evidence="10 11" key="1">
    <citation type="submission" date="2016-10" db="EMBL/GenBank/DDBJ databases">
        <authorList>
            <person name="Varghese N."/>
        </authorList>
    </citation>
    <scope>NUCLEOTIDE SEQUENCE [LARGE SCALE GENOMIC DNA]</scope>
    <source>
        <strain evidence="10 11">KA00225</strain>
    </source>
</reference>
<feature type="region of interest" description="Disordered" evidence="5">
    <location>
        <begin position="281"/>
        <end position="302"/>
    </location>
</feature>
<dbReference type="Gene3D" id="2.60.40.10">
    <property type="entry name" value="Immunoglobulins"/>
    <property type="match status" value="2"/>
</dbReference>
<dbReference type="InterPro" id="IPR019931">
    <property type="entry name" value="LPXTG_anchor"/>
</dbReference>
<dbReference type="RefSeq" id="WP_103084045.1">
    <property type="nucleotide sequence ID" value="NZ_MNLH01000001.1"/>
</dbReference>
<organism evidence="10 11">
    <name type="scientific">Gardnerella vaginalis</name>
    <dbReference type="NCBI Taxonomy" id="2702"/>
    <lineage>
        <taxon>Bacteria</taxon>
        <taxon>Bacillati</taxon>
        <taxon>Actinomycetota</taxon>
        <taxon>Actinomycetes</taxon>
        <taxon>Bifidobacteriales</taxon>
        <taxon>Bifidobacteriaceae</taxon>
        <taxon>Gardnerella</taxon>
    </lineage>
</organism>
<dbReference type="EMBL" id="MNLH01000001">
    <property type="protein sequence ID" value="PNS43666.1"/>
    <property type="molecule type" value="Genomic_DNA"/>
</dbReference>
<feature type="domain" description="Gram-positive cocci surface proteins LPxTG" evidence="8">
    <location>
        <begin position="528"/>
        <end position="562"/>
    </location>
</feature>
<keyword evidence="6" id="KW-0812">Transmembrane</keyword>
<dbReference type="NCBIfam" id="TIGR01167">
    <property type="entry name" value="LPXTG_anchor"/>
    <property type="match status" value="1"/>
</dbReference>
<dbReference type="AlphaFoldDB" id="A0A2K1SVX9"/>
<feature type="transmembrane region" description="Helical" evidence="6">
    <location>
        <begin position="534"/>
        <end position="556"/>
    </location>
</feature>
<keyword evidence="3 7" id="KW-0732">Signal</keyword>
<keyword evidence="6" id="KW-0472">Membrane</keyword>
<evidence type="ECO:0000256" key="6">
    <source>
        <dbReference type="SAM" id="Phobius"/>
    </source>
</evidence>
<dbReference type="Proteomes" id="UP000236146">
    <property type="component" value="Unassembled WGS sequence"/>
</dbReference>
<dbReference type="Gene3D" id="2.60.40.740">
    <property type="match status" value="1"/>
</dbReference>
<feature type="domain" description="SpaA-like prealbumin fold" evidence="9">
    <location>
        <begin position="69"/>
        <end position="184"/>
    </location>
</feature>
<evidence type="ECO:0008006" key="12">
    <source>
        <dbReference type="Google" id="ProtNLM"/>
    </source>
</evidence>
<comment type="caution">
    <text evidence="10">The sequence shown here is derived from an EMBL/GenBank/DDBJ whole genome shotgun (WGS) entry which is preliminary data.</text>
</comment>
<keyword evidence="4" id="KW-0572">Peptidoglycan-anchor</keyword>
<gene>
    <name evidence="10" type="ORF">BFS05_00015</name>
</gene>
<accession>A0A2K1SVX9</accession>
<dbReference type="NCBIfam" id="NF033902">
    <property type="entry name" value="iso_D2_wall_anc"/>
    <property type="match status" value="1"/>
</dbReference>
<dbReference type="GO" id="GO:0005975">
    <property type="term" value="P:carbohydrate metabolic process"/>
    <property type="evidence" value="ECO:0007669"/>
    <property type="project" value="UniProtKB-ARBA"/>
</dbReference>
<proteinExistence type="predicted"/>
<dbReference type="Pfam" id="PF17802">
    <property type="entry name" value="SpaA"/>
    <property type="match status" value="1"/>
</dbReference>
<feature type="chain" id="PRO_5014466727" description="Peptidase" evidence="7">
    <location>
        <begin position="36"/>
        <end position="568"/>
    </location>
</feature>
<dbReference type="InterPro" id="IPR048052">
    <property type="entry name" value="FM1-like"/>
</dbReference>
<evidence type="ECO:0000256" key="5">
    <source>
        <dbReference type="SAM" id="MobiDB-lite"/>
    </source>
</evidence>
<dbReference type="OrthoDB" id="3267513at2"/>
<keyword evidence="6" id="KW-1133">Transmembrane helix</keyword>
<evidence type="ECO:0000313" key="11">
    <source>
        <dbReference type="Proteomes" id="UP000236146"/>
    </source>
</evidence>
<evidence type="ECO:0000256" key="2">
    <source>
        <dbReference type="ARBA" id="ARBA00022525"/>
    </source>
</evidence>